<keyword evidence="10" id="KW-0902">Two-component regulatory system</keyword>
<keyword evidence="18" id="KW-1185">Reference proteome</keyword>
<dbReference type="InterPro" id="IPR003661">
    <property type="entry name" value="HisK_dim/P_dom"/>
</dbReference>
<name>A0ABW3NLZ7_9BACI</name>
<dbReference type="InterPro" id="IPR003594">
    <property type="entry name" value="HATPase_dom"/>
</dbReference>
<dbReference type="EC" id="2.7.13.3" evidence="3"/>
<evidence type="ECO:0000256" key="8">
    <source>
        <dbReference type="ARBA" id="ARBA00022777"/>
    </source>
</evidence>
<dbReference type="PROSITE" id="PS50885">
    <property type="entry name" value="HAMP"/>
    <property type="match status" value="1"/>
</dbReference>
<dbReference type="NCBIfam" id="NF046044">
    <property type="entry name" value="PnpS"/>
    <property type="match status" value="1"/>
</dbReference>
<evidence type="ECO:0000256" key="13">
    <source>
        <dbReference type="SAM" id="Phobius"/>
    </source>
</evidence>
<keyword evidence="13" id="KW-1133">Transmembrane helix</keyword>
<dbReference type="InterPro" id="IPR005467">
    <property type="entry name" value="His_kinase_dom"/>
</dbReference>
<feature type="transmembrane region" description="Helical" evidence="13">
    <location>
        <begin position="9"/>
        <end position="28"/>
    </location>
</feature>
<protein>
    <recommendedName>
        <fullName evidence="3">histidine kinase</fullName>
        <ecNumber evidence="3">2.7.13.3</ecNumber>
    </recommendedName>
</protein>
<evidence type="ECO:0000256" key="11">
    <source>
        <dbReference type="ARBA" id="ARBA00023136"/>
    </source>
</evidence>
<accession>A0ABW3NLZ7</accession>
<dbReference type="SUPFAM" id="SSF55785">
    <property type="entry name" value="PYP-like sensor domain (PAS domain)"/>
    <property type="match status" value="1"/>
</dbReference>
<feature type="domain" description="PAC" evidence="15">
    <location>
        <begin position="182"/>
        <end position="235"/>
    </location>
</feature>
<reference evidence="18" key="1">
    <citation type="journal article" date="2019" name="Int. J. Syst. Evol. Microbiol.">
        <title>The Global Catalogue of Microorganisms (GCM) 10K type strain sequencing project: providing services to taxonomists for standard genome sequencing and annotation.</title>
        <authorList>
            <consortium name="The Broad Institute Genomics Platform"/>
            <consortium name="The Broad Institute Genome Sequencing Center for Infectious Disease"/>
            <person name="Wu L."/>
            <person name="Ma J."/>
        </authorList>
    </citation>
    <scope>NUCLEOTIDE SEQUENCE [LARGE SCALE GENOMIC DNA]</scope>
    <source>
        <strain evidence="18">CCUG 56608</strain>
    </source>
</reference>
<dbReference type="SUPFAM" id="SSF55874">
    <property type="entry name" value="ATPase domain of HSP90 chaperone/DNA topoisomerase II/histidine kinase"/>
    <property type="match status" value="1"/>
</dbReference>
<keyword evidence="9" id="KW-0067">ATP-binding</keyword>
<dbReference type="GO" id="GO:0016301">
    <property type="term" value="F:kinase activity"/>
    <property type="evidence" value="ECO:0007669"/>
    <property type="project" value="UniProtKB-KW"/>
</dbReference>
<comment type="caution">
    <text evidence="17">The sequence shown here is derived from an EMBL/GenBank/DDBJ whole genome shotgun (WGS) entry which is preliminary data.</text>
</comment>
<evidence type="ECO:0000256" key="12">
    <source>
        <dbReference type="SAM" id="Coils"/>
    </source>
</evidence>
<dbReference type="EMBL" id="JBHTKK010000022">
    <property type="protein sequence ID" value="MFD1067421.1"/>
    <property type="molecule type" value="Genomic_DNA"/>
</dbReference>
<dbReference type="CDD" id="cd00082">
    <property type="entry name" value="HisKA"/>
    <property type="match status" value="1"/>
</dbReference>
<dbReference type="InterPro" id="IPR003660">
    <property type="entry name" value="HAMP_dom"/>
</dbReference>
<dbReference type="Gene3D" id="3.30.450.20">
    <property type="entry name" value="PAS domain"/>
    <property type="match status" value="1"/>
</dbReference>
<keyword evidence="6" id="KW-0808">Transferase</keyword>
<dbReference type="InterPro" id="IPR050351">
    <property type="entry name" value="BphY/WalK/GraS-like"/>
</dbReference>
<evidence type="ECO:0000256" key="9">
    <source>
        <dbReference type="ARBA" id="ARBA00022840"/>
    </source>
</evidence>
<feature type="transmembrane region" description="Helical" evidence="13">
    <location>
        <begin position="34"/>
        <end position="56"/>
    </location>
</feature>
<dbReference type="PROSITE" id="PS50113">
    <property type="entry name" value="PAC"/>
    <property type="match status" value="1"/>
</dbReference>
<evidence type="ECO:0000256" key="6">
    <source>
        <dbReference type="ARBA" id="ARBA00022679"/>
    </source>
</evidence>
<dbReference type="SMART" id="SM00388">
    <property type="entry name" value="HisKA"/>
    <property type="match status" value="1"/>
</dbReference>
<evidence type="ECO:0000259" key="14">
    <source>
        <dbReference type="PROSITE" id="PS50109"/>
    </source>
</evidence>
<evidence type="ECO:0000256" key="1">
    <source>
        <dbReference type="ARBA" id="ARBA00000085"/>
    </source>
</evidence>
<dbReference type="NCBIfam" id="TIGR00229">
    <property type="entry name" value="sensory_box"/>
    <property type="match status" value="1"/>
</dbReference>
<keyword evidence="13" id="KW-0812">Transmembrane</keyword>
<dbReference type="Gene3D" id="3.30.565.10">
    <property type="entry name" value="Histidine kinase-like ATPase, C-terminal domain"/>
    <property type="match status" value="1"/>
</dbReference>
<dbReference type="InterPro" id="IPR004358">
    <property type="entry name" value="Sig_transdc_His_kin-like_C"/>
</dbReference>
<evidence type="ECO:0000259" key="16">
    <source>
        <dbReference type="PROSITE" id="PS50885"/>
    </source>
</evidence>
<evidence type="ECO:0000256" key="3">
    <source>
        <dbReference type="ARBA" id="ARBA00012438"/>
    </source>
</evidence>
<comment type="subcellular location">
    <subcellularLocation>
        <location evidence="2">Cell membrane</location>
        <topology evidence="2">Multi-pass membrane protein</topology>
    </subcellularLocation>
</comment>
<comment type="catalytic activity">
    <reaction evidence="1">
        <text>ATP + protein L-histidine = ADP + protein N-phospho-L-histidine.</text>
        <dbReference type="EC" id="2.7.13.3"/>
    </reaction>
</comment>
<dbReference type="Pfam" id="PF08448">
    <property type="entry name" value="PAS_4"/>
    <property type="match status" value="1"/>
</dbReference>
<keyword evidence="7" id="KW-0547">Nucleotide-binding</keyword>
<dbReference type="Gene3D" id="1.10.287.130">
    <property type="match status" value="1"/>
</dbReference>
<sequence length="454" mass="52425">MHILFSKPLFPNILGITVVLILSGWLMVQAQGNWIFIIAIILVEFLVISIIFMQFYNKYARPLNKASKTVNEMIKGNYSARFNNSNSKEMEQLSKNINKLARNMNEITIQEQMQAEQLTSIIDNMKNGLALIDEKGYVHLVNRGFLEMFQGEDKQYRGHLYYDVFENEAMHNVVQETFLYEQPVKEQFKNERGLTKNYMEVIAAPVFNEHNMIKGAVLVIYDITELKRLEKMRKDFVANVSHELRTPITSIRGFAETLKEKQHDEQAAEEFIEIIYKESHRLQLLIEDLLELSRLEREDFQLEKERFNAKQMIDEVLPQLEQKAAKKDLDFTTSISPDTDVYADSDKLKQVIINLVDNAINYTPSGGNIHLSINEENERVHILIEDTGIGIEQKATSRVFERFYRVDKDRSRNTGGTGLGLAIVKHIVEVHQGEIVLESEVDKGTAVHVYIPKP</sequence>
<dbReference type="InterPro" id="IPR000014">
    <property type="entry name" value="PAS"/>
</dbReference>
<dbReference type="Pfam" id="PF02518">
    <property type="entry name" value="HATPase_c"/>
    <property type="match status" value="1"/>
</dbReference>
<dbReference type="PROSITE" id="PS50109">
    <property type="entry name" value="HIS_KIN"/>
    <property type="match status" value="1"/>
</dbReference>
<dbReference type="Gene3D" id="6.10.340.10">
    <property type="match status" value="1"/>
</dbReference>
<dbReference type="InterPro" id="IPR000700">
    <property type="entry name" value="PAS-assoc_C"/>
</dbReference>
<dbReference type="CDD" id="cd00130">
    <property type="entry name" value="PAS"/>
    <property type="match status" value="1"/>
</dbReference>
<organism evidence="17 18">
    <name type="scientific">Oceanobacillus locisalsi</name>
    <dbReference type="NCBI Taxonomy" id="546107"/>
    <lineage>
        <taxon>Bacteria</taxon>
        <taxon>Bacillati</taxon>
        <taxon>Bacillota</taxon>
        <taxon>Bacilli</taxon>
        <taxon>Bacillales</taxon>
        <taxon>Bacillaceae</taxon>
        <taxon>Oceanobacillus</taxon>
    </lineage>
</organism>
<dbReference type="SMART" id="SM00091">
    <property type="entry name" value="PAS"/>
    <property type="match status" value="1"/>
</dbReference>
<dbReference type="InterPro" id="IPR035965">
    <property type="entry name" value="PAS-like_dom_sf"/>
</dbReference>
<feature type="coiled-coil region" evidence="12">
    <location>
        <begin position="83"/>
        <end position="110"/>
    </location>
</feature>
<dbReference type="RefSeq" id="WP_379593528.1">
    <property type="nucleotide sequence ID" value="NZ_JBHTKK010000022.1"/>
</dbReference>
<evidence type="ECO:0000256" key="10">
    <source>
        <dbReference type="ARBA" id="ARBA00023012"/>
    </source>
</evidence>
<gene>
    <name evidence="17" type="primary">pnpS</name>
    <name evidence="17" type="ORF">ACFQ19_15555</name>
</gene>
<dbReference type="SUPFAM" id="SSF47384">
    <property type="entry name" value="Homodimeric domain of signal transducing histidine kinase"/>
    <property type="match status" value="1"/>
</dbReference>
<evidence type="ECO:0000313" key="17">
    <source>
        <dbReference type="EMBL" id="MFD1067421.1"/>
    </source>
</evidence>
<dbReference type="PANTHER" id="PTHR45453">
    <property type="entry name" value="PHOSPHATE REGULON SENSOR PROTEIN PHOR"/>
    <property type="match status" value="1"/>
</dbReference>
<dbReference type="SUPFAM" id="SSF158472">
    <property type="entry name" value="HAMP domain-like"/>
    <property type="match status" value="1"/>
</dbReference>
<evidence type="ECO:0000259" key="15">
    <source>
        <dbReference type="PROSITE" id="PS50113"/>
    </source>
</evidence>
<proteinExistence type="predicted"/>
<keyword evidence="4" id="KW-1003">Cell membrane</keyword>
<evidence type="ECO:0000313" key="18">
    <source>
        <dbReference type="Proteomes" id="UP001597041"/>
    </source>
</evidence>
<evidence type="ECO:0000256" key="5">
    <source>
        <dbReference type="ARBA" id="ARBA00022553"/>
    </source>
</evidence>
<dbReference type="CDD" id="cd00075">
    <property type="entry name" value="HATPase"/>
    <property type="match status" value="1"/>
</dbReference>
<evidence type="ECO:0000256" key="2">
    <source>
        <dbReference type="ARBA" id="ARBA00004651"/>
    </source>
</evidence>
<dbReference type="SMART" id="SM00387">
    <property type="entry name" value="HATPase_c"/>
    <property type="match status" value="1"/>
</dbReference>
<dbReference type="InterPro" id="IPR013656">
    <property type="entry name" value="PAS_4"/>
</dbReference>
<dbReference type="PRINTS" id="PR00344">
    <property type="entry name" value="BCTRLSENSOR"/>
</dbReference>
<feature type="domain" description="Histidine kinase" evidence="14">
    <location>
        <begin position="239"/>
        <end position="454"/>
    </location>
</feature>
<dbReference type="PANTHER" id="PTHR45453:SF1">
    <property type="entry name" value="PHOSPHATE REGULON SENSOR PROTEIN PHOR"/>
    <property type="match status" value="1"/>
</dbReference>
<dbReference type="InterPro" id="IPR036890">
    <property type="entry name" value="HATPase_C_sf"/>
</dbReference>
<keyword evidence="5" id="KW-0597">Phosphoprotein</keyword>
<evidence type="ECO:0000256" key="7">
    <source>
        <dbReference type="ARBA" id="ARBA00022741"/>
    </source>
</evidence>
<keyword evidence="12" id="KW-0175">Coiled coil</keyword>
<dbReference type="InterPro" id="IPR036097">
    <property type="entry name" value="HisK_dim/P_sf"/>
</dbReference>
<feature type="domain" description="HAMP" evidence="16">
    <location>
        <begin position="57"/>
        <end position="109"/>
    </location>
</feature>
<keyword evidence="8 17" id="KW-0418">Kinase</keyword>
<evidence type="ECO:0000256" key="4">
    <source>
        <dbReference type="ARBA" id="ARBA00022475"/>
    </source>
</evidence>
<keyword evidence="11 13" id="KW-0472">Membrane</keyword>
<dbReference type="CDD" id="cd06225">
    <property type="entry name" value="HAMP"/>
    <property type="match status" value="1"/>
</dbReference>
<dbReference type="Proteomes" id="UP001597041">
    <property type="component" value="Unassembled WGS sequence"/>
</dbReference>
<dbReference type="Pfam" id="PF00512">
    <property type="entry name" value="HisKA"/>
    <property type="match status" value="1"/>
</dbReference>